<comment type="caution">
    <text evidence="4">The sequence shown here is derived from an EMBL/GenBank/DDBJ whole genome shotgun (WGS) entry which is preliminary data.</text>
</comment>
<evidence type="ECO:0000259" key="3">
    <source>
        <dbReference type="SMART" id="SM00822"/>
    </source>
</evidence>
<accession>A0A3A8HKG6</accession>
<dbReference type="GO" id="GO:0016616">
    <property type="term" value="F:oxidoreductase activity, acting on the CH-OH group of donors, NAD or NADP as acceptor"/>
    <property type="evidence" value="ECO:0007669"/>
    <property type="project" value="UniProtKB-ARBA"/>
</dbReference>
<evidence type="ECO:0000313" key="4">
    <source>
        <dbReference type="EMBL" id="NOK38480.1"/>
    </source>
</evidence>
<dbReference type="PRINTS" id="PR00081">
    <property type="entry name" value="GDHRDH"/>
</dbReference>
<dbReference type="Gene3D" id="3.40.50.720">
    <property type="entry name" value="NAD(P)-binding Rossmann-like Domain"/>
    <property type="match status" value="1"/>
</dbReference>
<gene>
    <name evidence="4" type="ORF">HMI49_35315</name>
</gene>
<dbReference type="OrthoDB" id="9804774at2"/>
<feature type="domain" description="Ketoreductase" evidence="3">
    <location>
        <begin position="6"/>
        <end position="195"/>
    </location>
</feature>
<keyword evidence="5" id="KW-1185">Reference proteome</keyword>
<protein>
    <submittedName>
        <fullName evidence="4">SDR family oxidoreductase</fullName>
    </submittedName>
</protein>
<dbReference type="PANTHER" id="PTHR42760">
    <property type="entry name" value="SHORT-CHAIN DEHYDROGENASES/REDUCTASES FAMILY MEMBER"/>
    <property type="match status" value="1"/>
</dbReference>
<sequence length="254" mass="27388">MKLNELRCLVTGAASGLGRAIALGLCREGARVAALDLNEAGLGQLEEEARGLPGQLLPLRADVTREEEVVAAVKRASEAFEFLNGLVNNAGIYRDGVLVKVDRNGRVLKMPRAQWQVVIDTDLTGPYLLAREVAAQMIEKKVQPGIIINVSSISRAGVSGQTNYSAAKAGVVADARVWAEELAPYGIRAAAIAPGFFQTPILDAMKQETLDQWLSRIPLKRLGNPDEIFAAVRFIVECEYFNGSCLELDGGLRA</sequence>
<reference evidence="4 5" key="1">
    <citation type="submission" date="2020-05" db="EMBL/GenBank/DDBJ databases">
        <authorList>
            <person name="Whitworth D."/>
        </authorList>
    </citation>
    <scope>NUCLEOTIDE SEQUENCE [LARGE SCALE GENOMIC DNA]</scope>
    <source>
        <strain evidence="4 5">AB043B</strain>
    </source>
</reference>
<dbReference type="InterPro" id="IPR036291">
    <property type="entry name" value="NAD(P)-bd_dom_sf"/>
</dbReference>
<evidence type="ECO:0000313" key="5">
    <source>
        <dbReference type="Proteomes" id="UP000563426"/>
    </source>
</evidence>
<name>A0A3A8HKG6_9BACT</name>
<dbReference type="SMART" id="SM00822">
    <property type="entry name" value="PKS_KR"/>
    <property type="match status" value="1"/>
</dbReference>
<dbReference type="GO" id="GO:0030497">
    <property type="term" value="P:fatty acid elongation"/>
    <property type="evidence" value="ECO:0007669"/>
    <property type="project" value="TreeGrafter"/>
</dbReference>
<dbReference type="Proteomes" id="UP000563426">
    <property type="component" value="Unassembled WGS sequence"/>
</dbReference>
<organism evidence="4 5">
    <name type="scientific">Corallococcus exercitus</name>
    <dbReference type="NCBI Taxonomy" id="2316736"/>
    <lineage>
        <taxon>Bacteria</taxon>
        <taxon>Pseudomonadati</taxon>
        <taxon>Myxococcota</taxon>
        <taxon>Myxococcia</taxon>
        <taxon>Myxococcales</taxon>
        <taxon>Cystobacterineae</taxon>
        <taxon>Myxococcaceae</taxon>
        <taxon>Corallococcus</taxon>
    </lineage>
</organism>
<dbReference type="PANTHER" id="PTHR42760:SF135">
    <property type="entry name" value="BLL7886 PROTEIN"/>
    <property type="match status" value="1"/>
</dbReference>
<dbReference type="EMBL" id="JABFJV010000325">
    <property type="protein sequence ID" value="NOK38480.1"/>
    <property type="molecule type" value="Genomic_DNA"/>
</dbReference>
<evidence type="ECO:0000256" key="2">
    <source>
        <dbReference type="ARBA" id="ARBA00023002"/>
    </source>
</evidence>
<keyword evidence="2" id="KW-0560">Oxidoreductase</keyword>
<evidence type="ECO:0000256" key="1">
    <source>
        <dbReference type="ARBA" id="ARBA00006484"/>
    </source>
</evidence>
<dbReference type="FunFam" id="3.40.50.720:FF:000173">
    <property type="entry name" value="3-oxoacyl-[acyl-carrier protein] reductase"/>
    <property type="match status" value="1"/>
</dbReference>
<dbReference type="SUPFAM" id="SSF51735">
    <property type="entry name" value="NAD(P)-binding Rossmann-fold domains"/>
    <property type="match status" value="1"/>
</dbReference>
<dbReference type="PRINTS" id="PR00080">
    <property type="entry name" value="SDRFAMILY"/>
</dbReference>
<dbReference type="AlphaFoldDB" id="A0A3A8HKG6"/>
<dbReference type="InterPro" id="IPR002347">
    <property type="entry name" value="SDR_fam"/>
</dbReference>
<dbReference type="InterPro" id="IPR057326">
    <property type="entry name" value="KR_dom"/>
</dbReference>
<proteinExistence type="inferred from homology"/>
<dbReference type="Pfam" id="PF13561">
    <property type="entry name" value="adh_short_C2"/>
    <property type="match status" value="1"/>
</dbReference>
<comment type="similarity">
    <text evidence="1">Belongs to the short-chain dehydrogenases/reductases (SDR) family.</text>
</comment>
<dbReference type="RefSeq" id="WP_120529036.1">
    <property type="nucleotide sequence ID" value="NZ_JABFJV010000325.1"/>
</dbReference>